<gene>
    <name evidence="1" type="ORF">NARC_90068</name>
</gene>
<proteinExistence type="predicted"/>
<sequence>MKIENSFKYECNGKEKICNAELLDDDNNQSFYFILVDKKNDGENSLISNDHPNKKVVLSISSKLICCF</sequence>
<evidence type="ECO:0000313" key="1">
    <source>
        <dbReference type="EMBL" id="TVP40162.1"/>
    </source>
</evidence>
<protein>
    <submittedName>
        <fullName evidence="1">Uncharacterized protein</fullName>
    </submittedName>
</protein>
<keyword evidence="2" id="KW-1185">Reference proteome</keyword>
<comment type="caution">
    <text evidence="1">The sequence shown here is derived from an EMBL/GenBank/DDBJ whole genome shotgun (WGS) entry which is preliminary data.</text>
</comment>
<reference evidence="1 2" key="1">
    <citation type="journal article" date="2019" name="Front. Microbiol.">
        <title>Ammonia Oxidation by the Arctic Terrestrial Thaumarchaeote Candidatus Nitrosocosmicus arcticus Is Stimulated by Increasing Temperatures.</title>
        <authorList>
            <person name="Alves R.J.E."/>
            <person name="Kerou M."/>
            <person name="Zappe A."/>
            <person name="Bittner R."/>
            <person name="Abby S.S."/>
            <person name="Schmidt H.A."/>
            <person name="Pfeifer K."/>
            <person name="Schleper C."/>
        </authorList>
    </citation>
    <scope>NUCLEOTIDE SEQUENCE [LARGE SCALE GENOMIC DNA]</scope>
    <source>
        <strain evidence="1 2">Kfb</strain>
    </source>
</reference>
<evidence type="ECO:0000313" key="2">
    <source>
        <dbReference type="Proteomes" id="UP000315289"/>
    </source>
</evidence>
<dbReference type="AlphaFoldDB" id="A0A557SU79"/>
<dbReference type="RefSeq" id="WP_144731877.1">
    <property type="nucleotide sequence ID" value="NZ_ML675585.1"/>
</dbReference>
<dbReference type="EMBL" id="VOAH01000009">
    <property type="protein sequence ID" value="TVP40162.1"/>
    <property type="molecule type" value="Genomic_DNA"/>
</dbReference>
<accession>A0A557SU79</accession>
<organism evidence="1 2">
    <name type="scientific">Candidatus Nitrosocosmicus arcticus</name>
    <dbReference type="NCBI Taxonomy" id="2035267"/>
    <lineage>
        <taxon>Archaea</taxon>
        <taxon>Nitrososphaerota</taxon>
        <taxon>Nitrososphaeria</taxon>
        <taxon>Nitrososphaerales</taxon>
        <taxon>Nitrososphaeraceae</taxon>
        <taxon>Candidatus Nitrosocosmicus</taxon>
    </lineage>
</organism>
<dbReference type="Proteomes" id="UP000315289">
    <property type="component" value="Unassembled WGS sequence"/>
</dbReference>
<name>A0A557SU79_9ARCH</name>